<feature type="region of interest" description="Disordered" evidence="2">
    <location>
        <begin position="116"/>
        <end position="148"/>
    </location>
</feature>
<evidence type="ECO:0000259" key="3">
    <source>
        <dbReference type="PROSITE" id="PS50006"/>
    </source>
</evidence>
<dbReference type="InterPro" id="IPR022128">
    <property type="entry name" value="FhaA_N"/>
</dbReference>
<accession>A0A2A9D472</accession>
<dbReference type="CDD" id="cd00060">
    <property type="entry name" value="FHA"/>
    <property type="match status" value="1"/>
</dbReference>
<dbReference type="InterPro" id="IPR008984">
    <property type="entry name" value="SMAD_FHA_dom_sf"/>
</dbReference>
<dbReference type="AlphaFoldDB" id="A0A2A9D472"/>
<gene>
    <name evidence="4" type="ORF">ATL40_2746</name>
</gene>
<organism evidence="4 5">
    <name type="scientific">Serinibacter salmoneus</name>
    <dbReference type="NCBI Taxonomy" id="556530"/>
    <lineage>
        <taxon>Bacteria</taxon>
        <taxon>Bacillati</taxon>
        <taxon>Actinomycetota</taxon>
        <taxon>Actinomycetes</taxon>
        <taxon>Micrococcales</taxon>
        <taxon>Beutenbergiaceae</taxon>
        <taxon>Serinibacter</taxon>
    </lineage>
</organism>
<feature type="domain" description="FHA" evidence="3">
    <location>
        <begin position="167"/>
        <end position="216"/>
    </location>
</feature>
<dbReference type="Pfam" id="PF12401">
    <property type="entry name" value="FhaA_N"/>
    <property type="match status" value="1"/>
</dbReference>
<protein>
    <submittedName>
        <fullName evidence="4">Type III secretion system (T3SS) inner membrane Yop/YscD-like protein</fullName>
    </submittedName>
</protein>
<dbReference type="PANTHER" id="PTHR23308">
    <property type="entry name" value="NUCLEAR INHIBITOR OF PROTEIN PHOSPHATASE-1"/>
    <property type="match status" value="1"/>
</dbReference>
<dbReference type="InterPro" id="IPR050923">
    <property type="entry name" value="Cell_Proc_Reg/RNA_Proc"/>
</dbReference>
<reference evidence="4 5" key="1">
    <citation type="submission" date="2017-10" db="EMBL/GenBank/DDBJ databases">
        <title>Sequencing the genomes of 1000 actinobacteria strains.</title>
        <authorList>
            <person name="Klenk H.-P."/>
        </authorList>
    </citation>
    <scope>NUCLEOTIDE SEQUENCE [LARGE SCALE GENOMIC DNA]</scope>
    <source>
        <strain evidence="4 5">DSM 21801</strain>
    </source>
</reference>
<keyword evidence="5" id="KW-1185">Reference proteome</keyword>
<dbReference type="SUPFAM" id="SSF49879">
    <property type="entry name" value="SMAD/FHA domain"/>
    <property type="match status" value="1"/>
</dbReference>
<dbReference type="EMBL" id="PDJD01000001">
    <property type="protein sequence ID" value="PFG21126.1"/>
    <property type="molecule type" value="Genomic_DNA"/>
</dbReference>
<evidence type="ECO:0000256" key="1">
    <source>
        <dbReference type="ARBA" id="ARBA00022553"/>
    </source>
</evidence>
<proteinExistence type="predicted"/>
<dbReference type="RefSeq" id="WP_098470010.1">
    <property type="nucleotide sequence ID" value="NZ_PDJD01000001.1"/>
</dbReference>
<dbReference type="PROSITE" id="PS50006">
    <property type="entry name" value="FHA_DOMAIN"/>
    <property type="match status" value="1"/>
</dbReference>
<keyword evidence="1" id="KW-0597">Phosphoprotein</keyword>
<sequence>MGVMDRFEKGVERVVSGAFAKAFKSEVKPVEIASAIHRDMDDRAAAFSQGRTVVPNVFEVELGESDYERVEEWGSDALAQEIVSSAADYAREQGYSIVGPLSVQFAAEGELETGRFRVRSSTKRSEGSPEAAASTPGGAAAPAPRAPEPLPVIDIDGARYVLTSDVTVLGRGAEADIVVDDTGVSRRHLELRRTPRGVILTDLGSTNGTFVEGNRITAATLVNGNTVTFGRTRFMFYTGRDAIA</sequence>
<dbReference type="OrthoDB" id="151099at2"/>
<evidence type="ECO:0000313" key="5">
    <source>
        <dbReference type="Proteomes" id="UP000224915"/>
    </source>
</evidence>
<feature type="compositionally biased region" description="Low complexity" evidence="2">
    <location>
        <begin position="128"/>
        <end position="143"/>
    </location>
</feature>
<evidence type="ECO:0000256" key="2">
    <source>
        <dbReference type="SAM" id="MobiDB-lite"/>
    </source>
</evidence>
<dbReference type="InterPro" id="IPR000253">
    <property type="entry name" value="FHA_dom"/>
</dbReference>
<evidence type="ECO:0000313" key="4">
    <source>
        <dbReference type="EMBL" id="PFG21126.1"/>
    </source>
</evidence>
<name>A0A2A9D472_9MICO</name>
<dbReference type="Gene3D" id="2.60.200.20">
    <property type="match status" value="1"/>
</dbReference>
<dbReference type="Gene3D" id="3.30.2320.60">
    <property type="entry name" value="FhaA, phosphopeptide-binding domain (DUF3662)"/>
    <property type="match status" value="1"/>
</dbReference>
<dbReference type="InterPro" id="IPR042287">
    <property type="entry name" value="FhaA_N_sf"/>
</dbReference>
<dbReference type="Pfam" id="PF00498">
    <property type="entry name" value="FHA"/>
    <property type="match status" value="1"/>
</dbReference>
<dbReference type="Proteomes" id="UP000224915">
    <property type="component" value="Unassembled WGS sequence"/>
</dbReference>
<dbReference type="SMART" id="SM00240">
    <property type="entry name" value="FHA"/>
    <property type="match status" value="1"/>
</dbReference>
<comment type="caution">
    <text evidence="4">The sequence shown here is derived from an EMBL/GenBank/DDBJ whole genome shotgun (WGS) entry which is preliminary data.</text>
</comment>